<comment type="catalytic activity">
    <reaction evidence="6">
        <text>acetate + ATP = acetyl phosphate + ADP</text>
        <dbReference type="Rhea" id="RHEA:11352"/>
        <dbReference type="ChEBI" id="CHEBI:22191"/>
        <dbReference type="ChEBI" id="CHEBI:30089"/>
        <dbReference type="ChEBI" id="CHEBI:30616"/>
        <dbReference type="ChEBI" id="CHEBI:456216"/>
        <dbReference type="EC" id="2.7.2.1"/>
    </reaction>
</comment>
<evidence type="ECO:0000256" key="3">
    <source>
        <dbReference type="ARBA" id="ARBA00022741"/>
    </source>
</evidence>
<dbReference type="EC" id="2.7.2.1" evidence="6"/>
<dbReference type="InterPro" id="IPR043129">
    <property type="entry name" value="ATPase_NBD"/>
</dbReference>
<feature type="binding site" evidence="6">
    <location>
        <begin position="283"/>
        <end position="285"/>
    </location>
    <ligand>
        <name>ATP</name>
        <dbReference type="ChEBI" id="CHEBI:30616"/>
    </ligand>
</feature>
<dbReference type="SUPFAM" id="SSF53067">
    <property type="entry name" value="Actin-like ATPase domain"/>
    <property type="match status" value="2"/>
</dbReference>
<dbReference type="EMBL" id="FOPI01000007">
    <property type="protein sequence ID" value="SFG24869.1"/>
    <property type="molecule type" value="Genomic_DNA"/>
</dbReference>
<dbReference type="InterPro" id="IPR004372">
    <property type="entry name" value="Ac/propionate_kinase"/>
</dbReference>
<dbReference type="AlphaFoldDB" id="A0A1I2QBW4"/>
<keyword evidence="6" id="KW-0963">Cytoplasm</keyword>
<keyword evidence="4 6" id="KW-0418">Kinase</keyword>
<feature type="site" description="Transition state stabilizer" evidence="6">
    <location>
        <position position="240"/>
    </location>
</feature>
<dbReference type="GO" id="GO:0008776">
    <property type="term" value="F:acetate kinase activity"/>
    <property type="evidence" value="ECO:0007669"/>
    <property type="project" value="UniProtKB-UniRule"/>
</dbReference>
<dbReference type="GO" id="GO:0005737">
    <property type="term" value="C:cytoplasm"/>
    <property type="evidence" value="ECO:0007669"/>
    <property type="project" value="UniProtKB-SubCell"/>
</dbReference>
<dbReference type="UniPathway" id="UPA00340">
    <property type="reaction ID" value="UER00458"/>
</dbReference>
<keyword evidence="2 6" id="KW-0808">Transferase</keyword>
<dbReference type="RefSeq" id="WP_046922753.1">
    <property type="nucleotide sequence ID" value="NZ_AYYL01000010.1"/>
</dbReference>
<proteinExistence type="inferred from homology"/>
<evidence type="ECO:0000256" key="4">
    <source>
        <dbReference type="ARBA" id="ARBA00022777"/>
    </source>
</evidence>
<reference evidence="9" key="1">
    <citation type="submission" date="2016-10" db="EMBL/GenBank/DDBJ databases">
        <authorList>
            <person name="Varghese N."/>
            <person name="Submissions S."/>
        </authorList>
    </citation>
    <scope>NUCLEOTIDE SEQUENCE [LARGE SCALE GENOMIC DNA]</scope>
    <source>
        <strain evidence="9">DSM 20403</strain>
    </source>
</reference>
<feature type="active site" description="Proton donor/acceptor" evidence="6">
    <location>
        <position position="147"/>
    </location>
</feature>
<comment type="similarity">
    <text evidence="1 6 7">Belongs to the acetokinase family.</text>
</comment>
<dbReference type="PANTHER" id="PTHR21060">
    <property type="entry name" value="ACETATE KINASE"/>
    <property type="match status" value="1"/>
</dbReference>
<organism evidence="8 9">
    <name type="scientific">Ligilactobacillus ruminis DSM 20403 = NBRC 102161</name>
    <dbReference type="NCBI Taxonomy" id="1423798"/>
    <lineage>
        <taxon>Bacteria</taxon>
        <taxon>Bacillati</taxon>
        <taxon>Bacillota</taxon>
        <taxon>Bacilli</taxon>
        <taxon>Lactobacillales</taxon>
        <taxon>Lactobacillaceae</taxon>
        <taxon>Ligilactobacillus</taxon>
    </lineage>
</organism>
<evidence type="ECO:0000256" key="2">
    <source>
        <dbReference type="ARBA" id="ARBA00022679"/>
    </source>
</evidence>
<feature type="binding site" evidence="6">
    <location>
        <position position="90"/>
    </location>
    <ligand>
        <name>substrate</name>
    </ligand>
</feature>
<comment type="subcellular location">
    <subcellularLocation>
        <location evidence="6">Cytoplasm</location>
    </subcellularLocation>
</comment>
<evidence type="ECO:0000256" key="6">
    <source>
        <dbReference type="HAMAP-Rule" id="MF_00020"/>
    </source>
</evidence>
<dbReference type="PIRSF" id="PIRSF000722">
    <property type="entry name" value="Acetate_prop_kin"/>
    <property type="match status" value="1"/>
</dbReference>
<keyword evidence="5 6" id="KW-0067">ATP-binding</keyword>
<dbReference type="GO" id="GO:0000287">
    <property type="term" value="F:magnesium ion binding"/>
    <property type="evidence" value="ECO:0007669"/>
    <property type="project" value="UniProtKB-UniRule"/>
</dbReference>
<dbReference type="PRINTS" id="PR00471">
    <property type="entry name" value="ACETATEKNASE"/>
</dbReference>
<evidence type="ECO:0000256" key="1">
    <source>
        <dbReference type="ARBA" id="ARBA00008748"/>
    </source>
</evidence>
<keyword evidence="6" id="KW-0479">Metal-binding</keyword>
<dbReference type="HAMAP" id="MF_00020">
    <property type="entry name" value="Acetate_kinase"/>
    <property type="match status" value="1"/>
</dbReference>
<dbReference type="PANTHER" id="PTHR21060:SF15">
    <property type="entry name" value="ACETATE KINASE-RELATED"/>
    <property type="match status" value="1"/>
</dbReference>
<dbReference type="GO" id="GO:0006083">
    <property type="term" value="P:acetate metabolic process"/>
    <property type="evidence" value="ECO:0007669"/>
    <property type="project" value="TreeGrafter"/>
</dbReference>
<dbReference type="GO" id="GO:0006085">
    <property type="term" value="P:acetyl-CoA biosynthetic process"/>
    <property type="evidence" value="ECO:0007669"/>
    <property type="project" value="UniProtKB-UniRule"/>
</dbReference>
<dbReference type="Gene3D" id="3.30.420.40">
    <property type="match status" value="2"/>
</dbReference>
<dbReference type="Proteomes" id="UP000182635">
    <property type="component" value="Unassembled WGS sequence"/>
</dbReference>
<dbReference type="InterPro" id="IPR023865">
    <property type="entry name" value="Aliphatic_acid_kinase_CS"/>
</dbReference>
<keyword evidence="6" id="KW-0460">Magnesium</keyword>
<comment type="pathway">
    <text evidence="6">Metabolic intermediate biosynthesis; acetyl-CoA biosynthesis; acetyl-CoA from acetate: step 1/2.</text>
</comment>
<feature type="binding site" evidence="6">
    <location>
        <position position="383"/>
    </location>
    <ligand>
        <name>Mg(2+)</name>
        <dbReference type="ChEBI" id="CHEBI:18420"/>
    </ligand>
</feature>
<dbReference type="PROSITE" id="PS01075">
    <property type="entry name" value="ACETATE_KINASE_1"/>
    <property type="match status" value="1"/>
</dbReference>
<feature type="binding site" evidence="6">
    <location>
        <position position="8"/>
    </location>
    <ligand>
        <name>Mg(2+)</name>
        <dbReference type="ChEBI" id="CHEBI:18420"/>
    </ligand>
</feature>
<dbReference type="PROSITE" id="PS01076">
    <property type="entry name" value="ACETATE_KINASE_2"/>
    <property type="match status" value="1"/>
</dbReference>
<feature type="site" description="Transition state stabilizer" evidence="6">
    <location>
        <position position="179"/>
    </location>
</feature>
<dbReference type="NCBIfam" id="TIGR00016">
    <property type="entry name" value="ackA"/>
    <property type="match status" value="1"/>
</dbReference>
<accession>A0A1I2QBW4</accession>
<feature type="binding site" evidence="6">
    <location>
        <position position="15"/>
    </location>
    <ligand>
        <name>ATP</name>
        <dbReference type="ChEBI" id="CHEBI:30616"/>
    </ligand>
</feature>
<evidence type="ECO:0000313" key="9">
    <source>
        <dbReference type="Proteomes" id="UP000182635"/>
    </source>
</evidence>
<evidence type="ECO:0000313" key="8">
    <source>
        <dbReference type="EMBL" id="SFG24869.1"/>
    </source>
</evidence>
<dbReference type="GO" id="GO:0005524">
    <property type="term" value="F:ATP binding"/>
    <property type="evidence" value="ECO:0007669"/>
    <property type="project" value="UniProtKB-KW"/>
</dbReference>
<dbReference type="Pfam" id="PF00871">
    <property type="entry name" value="Acetate_kinase"/>
    <property type="match status" value="1"/>
</dbReference>
<name>A0A1I2QBW4_9LACO</name>
<keyword evidence="3 6" id="KW-0547">Nucleotide-binding</keyword>
<protein>
    <recommendedName>
        <fullName evidence="6">Acetate kinase</fullName>
        <ecNumber evidence="6">2.7.2.1</ecNumber>
    </recommendedName>
    <alternativeName>
        <fullName evidence="6">Acetokinase</fullName>
    </alternativeName>
</protein>
<comment type="function">
    <text evidence="6">Catalyzes the formation of acetyl phosphate from acetate and ATP. Can also catalyze the reverse reaction.</text>
</comment>
<dbReference type="InterPro" id="IPR000890">
    <property type="entry name" value="Aliphatic_acid_kin_short-chain"/>
</dbReference>
<feature type="binding site" evidence="6">
    <location>
        <begin position="330"/>
        <end position="334"/>
    </location>
    <ligand>
        <name>ATP</name>
        <dbReference type="ChEBI" id="CHEBI:30616"/>
    </ligand>
</feature>
<evidence type="ECO:0000256" key="7">
    <source>
        <dbReference type="RuleBase" id="RU003835"/>
    </source>
</evidence>
<feature type="binding site" evidence="6">
    <location>
        <begin position="207"/>
        <end position="211"/>
    </location>
    <ligand>
        <name>ATP</name>
        <dbReference type="ChEBI" id="CHEBI:30616"/>
    </ligand>
</feature>
<gene>
    <name evidence="6" type="primary">ackA</name>
    <name evidence="8" type="ORF">SAMN02910432_00538</name>
</gene>
<comment type="subunit">
    <text evidence="6">Homodimer.</text>
</comment>
<sequence length="401" mass="43843">MDKVLAVNSGSSSLKFKLFEMPSEAVIASGLIERIAIPGSQTTIKYGNGKVYKHQGTVKNHGEAVNNLMELLISLGIIEKYSEITGVGHRVVAGGEYFSKSVVVTDEVIQKIKNITELAPLHNPANLIGIQAFKEMLPDACSVVVFDTAFHQTMPEENFLYSVPYEWYEKLGVRRYGAHGTSHRYVAGEAAKLMGRPLKDLKLVTCHLGAGSSLCAIKNGKSFDTSMGFTPLTGVTMATRSGDVDVSMIAFVMDKLGINSISEMVYTLNKKSGLAGISGVSSDMRDILAVSHAKHRARLAIDIFVKDIVKYIGQYYFEMGGIDGIVFTAGIGENSAVIRKMIMERLSFMNITIDNEKNEEQDGATVISGEDSAITMMKIPTNEELMIARDVMELKNKKNKC</sequence>
<evidence type="ECO:0000256" key="5">
    <source>
        <dbReference type="ARBA" id="ARBA00022840"/>
    </source>
</evidence>
<comment type="cofactor">
    <cofactor evidence="6">
        <name>Mg(2+)</name>
        <dbReference type="ChEBI" id="CHEBI:18420"/>
    </cofactor>
    <cofactor evidence="6">
        <name>Mn(2+)</name>
        <dbReference type="ChEBI" id="CHEBI:29035"/>
    </cofactor>
    <text evidence="6">Mg(2+). Can also accept Mn(2+).</text>
</comment>
<dbReference type="OrthoDB" id="9802453at2"/>
<dbReference type="CDD" id="cd24010">
    <property type="entry name" value="ASKHA_NBD_AcK_PK"/>
    <property type="match status" value="1"/>
</dbReference>